<dbReference type="EMBL" id="RBXN01000006">
    <property type="protein sequence ID" value="RKT50968.1"/>
    <property type="molecule type" value="Genomic_DNA"/>
</dbReference>
<dbReference type="InterPro" id="IPR007341">
    <property type="entry name" value="Transgly_assoc"/>
</dbReference>
<dbReference type="PANTHER" id="PTHR33884:SF3">
    <property type="entry name" value="UPF0410 PROTEIN YMGE"/>
    <property type="match status" value="1"/>
</dbReference>
<evidence type="ECO:0000313" key="8">
    <source>
        <dbReference type="EMBL" id="RKT50968.1"/>
    </source>
</evidence>
<keyword evidence="4 7" id="KW-0812">Transmembrane</keyword>
<gene>
    <name evidence="8" type="ORF">BC742_1928</name>
</gene>
<keyword evidence="3" id="KW-1003">Cell membrane</keyword>
<dbReference type="GeneID" id="92929578"/>
<evidence type="ECO:0000256" key="1">
    <source>
        <dbReference type="ARBA" id="ARBA00004651"/>
    </source>
</evidence>
<dbReference type="AlphaFoldDB" id="A0A495VTG9"/>
<evidence type="ECO:0000256" key="6">
    <source>
        <dbReference type="ARBA" id="ARBA00023136"/>
    </source>
</evidence>
<sequence>MSFLWYILIGILAGWVAGKIMRGGGFGLVVNLVVGIIGGLLGGWLFGLFGLIPVGSIGSFITSVIGAIVLLWLVSFMQPKQKQ</sequence>
<dbReference type="OrthoDB" id="1684438at2"/>
<accession>A0A495VTG9</accession>
<evidence type="ECO:0000256" key="7">
    <source>
        <dbReference type="SAM" id="Phobius"/>
    </source>
</evidence>
<reference evidence="8 9" key="1">
    <citation type="submission" date="2018-10" db="EMBL/GenBank/DDBJ databases">
        <title>Genomic Encyclopedia of Archaeal and Bacterial Type Strains, Phase II (KMG-II): from individual species to whole genera.</title>
        <authorList>
            <person name="Goeker M."/>
        </authorList>
    </citation>
    <scope>NUCLEOTIDE SEQUENCE [LARGE SCALE GENOMIC DNA]</scope>
    <source>
        <strain evidence="8 9">NSB1</strain>
    </source>
</reference>
<organism evidence="8 9">
    <name type="scientific">Coprobacter fastidiosus NSB1 = JCM 33896</name>
    <dbReference type="NCBI Taxonomy" id="1349822"/>
    <lineage>
        <taxon>Bacteria</taxon>
        <taxon>Pseudomonadati</taxon>
        <taxon>Bacteroidota</taxon>
        <taxon>Bacteroidia</taxon>
        <taxon>Bacteroidales</taxon>
        <taxon>Barnesiellaceae</taxon>
        <taxon>Coprobacter</taxon>
    </lineage>
</organism>
<comment type="similarity">
    <text evidence="2">Belongs to the UPF0410 family.</text>
</comment>
<evidence type="ECO:0000256" key="3">
    <source>
        <dbReference type="ARBA" id="ARBA00022475"/>
    </source>
</evidence>
<dbReference type="Pfam" id="PF04226">
    <property type="entry name" value="Transgly_assoc"/>
    <property type="match status" value="1"/>
</dbReference>
<keyword evidence="9" id="KW-1185">Reference proteome</keyword>
<evidence type="ECO:0000256" key="4">
    <source>
        <dbReference type="ARBA" id="ARBA00022692"/>
    </source>
</evidence>
<comment type="caution">
    <text evidence="8">The sequence shown here is derived from an EMBL/GenBank/DDBJ whole genome shotgun (WGS) entry which is preliminary data.</text>
</comment>
<keyword evidence="6 7" id="KW-0472">Membrane</keyword>
<dbReference type="PANTHER" id="PTHR33884">
    <property type="entry name" value="UPF0410 PROTEIN YMGE"/>
    <property type="match status" value="1"/>
</dbReference>
<dbReference type="RefSeq" id="WP_009317809.1">
    <property type="nucleotide sequence ID" value="NZ_KI440782.1"/>
</dbReference>
<evidence type="ECO:0000256" key="2">
    <source>
        <dbReference type="ARBA" id="ARBA00011006"/>
    </source>
</evidence>
<feature type="transmembrane region" description="Helical" evidence="7">
    <location>
        <begin position="57"/>
        <end position="77"/>
    </location>
</feature>
<proteinExistence type="inferred from homology"/>
<dbReference type="GO" id="GO:0005886">
    <property type="term" value="C:plasma membrane"/>
    <property type="evidence" value="ECO:0007669"/>
    <property type="project" value="UniProtKB-SubCell"/>
</dbReference>
<comment type="subcellular location">
    <subcellularLocation>
        <location evidence="1">Cell membrane</location>
        <topology evidence="1">Multi-pass membrane protein</topology>
    </subcellularLocation>
</comment>
<feature type="transmembrane region" description="Helical" evidence="7">
    <location>
        <begin position="28"/>
        <end position="51"/>
    </location>
</feature>
<dbReference type="Proteomes" id="UP000269493">
    <property type="component" value="Unassembled WGS sequence"/>
</dbReference>
<feature type="transmembrane region" description="Helical" evidence="7">
    <location>
        <begin position="6"/>
        <end position="21"/>
    </location>
</feature>
<keyword evidence="5 7" id="KW-1133">Transmembrane helix</keyword>
<evidence type="ECO:0000256" key="5">
    <source>
        <dbReference type="ARBA" id="ARBA00022989"/>
    </source>
</evidence>
<name>A0A495VTG9_9BACT</name>
<protein>
    <submittedName>
        <fullName evidence="8">Putative membrane protein YeaQ/YmgE (Transglycosylase-associated protein family)</fullName>
    </submittedName>
</protein>
<evidence type="ECO:0000313" key="9">
    <source>
        <dbReference type="Proteomes" id="UP000269493"/>
    </source>
</evidence>